<organism evidence="3 4">
    <name type="scientific">Dacryopinax primogenitus (strain DJM 731)</name>
    <name type="common">Brown rot fungus</name>
    <dbReference type="NCBI Taxonomy" id="1858805"/>
    <lineage>
        <taxon>Eukaryota</taxon>
        <taxon>Fungi</taxon>
        <taxon>Dikarya</taxon>
        <taxon>Basidiomycota</taxon>
        <taxon>Agaricomycotina</taxon>
        <taxon>Dacrymycetes</taxon>
        <taxon>Dacrymycetales</taxon>
        <taxon>Dacrymycetaceae</taxon>
        <taxon>Dacryopinax</taxon>
    </lineage>
</organism>
<gene>
    <name evidence="3" type="ORF">DACRYDRAFT_25161</name>
</gene>
<name>M5FPY2_DACPD</name>
<evidence type="ECO:0000259" key="2">
    <source>
        <dbReference type="Pfam" id="PF13391"/>
    </source>
</evidence>
<proteinExistence type="predicted"/>
<dbReference type="Pfam" id="PF13391">
    <property type="entry name" value="HNH_2"/>
    <property type="match status" value="1"/>
</dbReference>
<dbReference type="AlphaFoldDB" id="M5FPY2"/>
<accession>M5FPY2</accession>
<feature type="domain" description="HNH nuclease" evidence="2">
    <location>
        <begin position="145"/>
        <end position="217"/>
    </location>
</feature>
<feature type="region of interest" description="Disordered" evidence="1">
    <location>
        <begin position="323"/>
        <end position="382"/>
    </location>
</feature>
<dbReference type="GeneID" id="63689098"/>
<protein>
    <recommendedName>
        <fullName evidence="2">HNH nuclease domain-containing protein</fullName>
    </recommendedName>
</protein>
<dbReference type="OrthoDB" id="3269637at2759"/>
<evidence type="ECO:0000256" key="1">
    <source>
        <dbReference type="SAM" id="MobiDB-lite"/>
    </source>
</evidence>
<dbReference type="EMBL" id="JH795877">
    <property type="protein sequence ID" value="EJT97403.1"/>
    <property type="molecule type" value="Genomic_DNA"/>
</dbReference>
<reference evidence="3 4" key="1">
    <citation type="journal article" date="2012" name="Science">
        <title>The Paleozoic origin of enzymatic lignin decomposition reconstructed from 31 fungal genomes.</title>
        <authorList>
            <person name="Floudas D."/>
            <person name="Binder M."/>
            <person name="Riley R."/>
            <person name="Barry K."/>
            <person name="Blanchette R.A."/>
            <person name="Henrissat B."/>
            <person name="Martinez A.T."/>
            <person name="Otillar R."/>
            <person name="Spatafora J.W."/>
            <person name="Yadav J.S."/>
            <person name="Aerts A."/>
            <person name="Benoit I."/>
            <person name="Boyd A."/>
            <person name="Carlson A."/>
            <person name="Copeland A."/>
            <person name="Coutinho P.M."/>
            <person name="de Vries R.P."/>
            <person name="Ferreira P."/>
            <person name="Findley K."/>
            <person name="Foster B."/>
            <person name="Gaskell J."/>
            <person name="Glotzer D."/>
            <person name="Gorecki P."/>
            <person name="Heitman J."/>
            <person name="Hesse C."/>
            <person name="Hori C."/>
            <person name="Igarashi K."/>
            <person name="Jurgens J.A."/>
            <person name="Kallen N."/>
            <person name="Kersten P."/>
            <person name="Kohler A."/>
            <person name="Kuees U."/>
            <person name="Kumar T.K.A."/>
            <person name="Kuo A."/>
            <person name="LaButti K."/>
            <person name="Larrondo L.F."/>
            <person name="Lindquist E."/>
            <person name="Ling A."/>
            <person name="Lombard V."/>
            <person name="Lucas S."/>
            <person name="Lundell T."/>
            <person name="Martin R."/>
            <person name="McLaughlin D.J."/>
            <person name="Morgenstern I."/>
            <person name="Morin E."/>
            <person name="Murat C."/>
            <person name="Nagy L.G."/>
            <person name="Nolan M."/>
            <person name="Ohm R.A."/>
            <person name="Patyshakuliyeva A."/>
            <person name="Rokas A."/>
            <person name="Ruiz-Duenas F.J."/>
            <person name="Sabat G."/>
            <person name="Salamov A."/>
            <person name="Samejima M."/>
            <person name="Schmutz J."/>
            <person name="Slot J.C."/>
            <person name="St John F."/>
            <person name="Stenlid J."/>
            <person name="Sun H."/>
            <person name="Sun S."/>
            <person name="Syed K."/>
            <person name="Tsang A."/>
            <person name="Wiebenga A."/>
            <person name="Young D."/>
            <person name="Pisabarro A."/>
            <person name="Eastwood D.C."/>
            <person name="Martin F."/>
            <person name="Cullen D."/>
            <person name="Grigoriev I.V."/>
            <person name="Hibbett D.S."/>
        </authorList>
    </citation>
    <scope>NUCLEOTIDE SEQUENCE [LARGE SCALE GENOMIC DNA]</scope>
    <source>
        <strain evidence="3 4">DJM-731 SS1</strain>
    </source>
</reference>
<dbReference type="RefSeq" id="XP_040624301.1">
    <property type="nucleotide sequence ID" value="XM_040774036.1"/>
</dbReference>
<dbReference type="Proteomes" id="UP000030653">
    <property type="component" value="Unassembled WGS sequence"/>
</dbReference>
<dbReference type="InterPro" id="IPR003615">
    <property type="entry name" value="HNH_nuc"/>
</dbReference>
<keyword evidence="4" id="KW-1185">Reference proteome</keyword>
<evidence type="ECO:0000313" key="4">
    <source>
        <dbReference type="Proteomes" id="UP000030653"/>
    </source>
</evidence>
<sequence length="429" mass="47434">MPPAPFCPPGHVILLLHWIVNKENIKTWWHLKLPLDILERNCKPPVLFLKLFAVYIPSIATCDIVYHATGIGCPPDLDLVEGSIFRVVDNPTDGHSTWPPVALDSSTNLPDMDAINRRSSMHTSAESEARSKPFVDAIQRRDTECIFTGVPAMGCQVQHIVRFHFGERIQELVARTLPEPLDHDEDGNNIASINDPRNGALVNTLFHTLFDDHFLTIMPTPNRVITTDNIPWRERDLSTQYPDMEYPAEQQFAAQWVLPGAELNRYVMSTSIQNNTKAAFARVPPGSNVDPVPLPSMRLCIVHLVCVYLEKFGYGNPSISYPYPEYHPPEDGTFDPSPASQDGPGTGPGYGGPMTRSRARPGTVLPGPTNPHYGANQLSSSAEDGPGLEPFYNILLAVSGAARRHKAEVLGRICHWQQEVASVEGVEAV</sequence>
<dbReference type="HOGENOM" id="CLU_052992_0_0_1"/>
<evidence type="ECO:0000313" key="3">
    <source>
        <dbReference type="EMBL" id="EJT97403.1"/>
    </source>
</evidence>